<evidence type="ECO:0000313" key="2">
    <source>
        <dbReference type="EMBL" id="KAK1280349.1"/>
    </source>
</evidence>
<organism evidence="2 3">
    <name type="scientific">Acorus gramineus</name>
    <name type="common">Dwarf sweet flag</name>
    <dbReference type="NCBI Taxonomy" id="55184"/>
    <lineage>
        <taxon>Eukaryota</taxon>
        <taxon>Viridiplantae</taxon>
        <taxon>Streptophyta</taxon>
        <taxon>Embryophyta</taxon>
        <taxon>Tracheophyta</taxon>
        <taxon>Spermatophyta</taxon>
        <taxon>Magnoliopsida</taxon>
        <taxon>Liliopsida</taxon>
        <taxon>Acoraceae</taxon>
        <taxon>Acorus</taxon>
    </lineage>
</organism>
<dbReference type="Proteomes" id="UP001179952">
    <property type="component" value="Unassembled WGS sequence"/>
</dbReference>
<dbReference type="InterPro" id="IPR006045">
    <property type="entry name" value="Cupin_1"/>
</dbReference>
<dbReference type="SUPFAM" id="SSF51182">
    <property type="entry name" value="RmlC-like cupins"/>
    <property type="match status" value="1"/>
</dbReference>
<dbReference type="Pfam" id="PF00190">
    <property type="entry name" value="Cupin_1"/>
    <property type="match status" value="1"/>
</dbReference>
<proteinExistence type="predicted"/>
<feature type="domain" description="Cupin type-1" evidence="1">
    <location>
        <begin position="14"/>
        <end position="66"/>
    </location>
</feature>
<dbReference type="InterPro" id="IPR011051">
    <property type="entry name" value="RmlC_Cupin_sf"/>
</dbReference>
<dbReference type="Gene3D" id="2.60.120.10">
    <property type="entry name" value="Jelly Rolls"/>
    <property type="match status" value="1"/>
</dbReference>
<keyword evidence="3" id="KW-1185">Reference proteome</keyword>
<sequence length="77" mass="8038">MSVSSPPTVKTASSQKSNKRGNAVAIAALSSQNPGVITVANSVFGSKPPIADDVLAKAFQVDKSVVDCLQSQFWMDN</sequence>
<protein>
    <submittedName>
        <fullName evidence="2">Germin-like protein 12-1</fullName>
    </submittedName>
</protein>
<reference evidence="2" key="2">
    <citation type="submission" date="2023-06" db="EMBL/GenBank/DDBJ databases">
        <authorList>
            <person name="Ma L."/>
            <person name="Liu K.-W."/>
            <person name="Li Z."/>
            <person name="Hsiao Y.-Y."/>
            <person name="Qi Y."/>
            <person name="Fu T."/>
            <person name="Tang G."/>
            <person name="Zhang D."/>
            <person name="Sun W.-H."/>
            <person name="Liu D.-K."/>
            <person name="Li Y."/>
            <person name="Chen G.-Z."/>
            <person name="Liu X.-D."/>
            <person name="Liao X.-Y."/>
            <person name="Jiang Y.-T."/>
            <person name="Yu X."/>
            <person name="Hao Y."/>
            <person name="Huang J."/>
            <person name="Zhao X.-W."/>
            <person name="Ke S."/>
            <person name="Chen Y.-Y."/>
            <person name="Wu W.-L."/>
            <person name="Hsu J.-L."/>
            <person name="Lin Y.-F."/>
            <person name="Huang M.-D."/>
            <person name="Li C.-Y."/>
            <person name="Huang L."/>
            <person name="Wang Z.-W."/>
            <person name="Zhao X."/>
            <person name="Zhong W.-Y."/>
            <person name="Peng D.-H."/>
            <person name="Ahmad S."/>
            <person name="Lan S."/>
            <person name="Zhang J.-S."/>
            <person name="Tsai W.-C."/>
            <person name="Van De Peer Y."/>
            <person name="Liu Z.-J."/>
        </authorList>
    </citation>
    <scope>NUCLEOTIDE SEQUENCE</scope>
    <source>
        <strain evidence="2">SCP</strain>
        <tissue evidence="2">Leaves</tissue>
    </source>
</reference>
<name>A0AAV9BV36_ACOGR</name>
<dbReference type="EMBL" id="JAUJYN010000001">
    <property type="protein sequence ID" value="KAK1280349.1"/>
    <property type="molecule type" value="Genomic_DNA"/>
</dbReference>
<accession>A0AAV9BV36</accession>
<comment type="caution">
    <text evidence="2">The sequence shown here is derived from an EMBL/GenBank/DDBJ whole genome shotgun (WGS) entry which is preliminary data.</text>
</comment>
<evidence type="ECO:0000313" key="3">
    <source>
        <dbReference type="Proteomes" id="UP001179952"/>
    </source>
</evidence>
<dbReference type="PANTHER" id="PTHR31238">
    <property type="entry name" value="GERMIN-LIKE PROTEIN SUBFAMILY 3 MEMBER 3"/>
    <property type="match status" value="1"/>
</dbReference>
<evidence type="ECO:0000259" key="1">
    <source>
        <dbReference type="Pfam" id="PF00190"/>
    </source>
</evidence>
<dbReference type="InterPro" id="IPR014710">
    <property type="entry name" value="RmlC-like_jellyroll"/>
</dbReference>
<reference evidence="2" key="1">
    <citation type="journal article" date="2023" name="Nat. Commun.">
        <title>Diploid and tetraploid genomes of Acorus and the evolution of monocots.</title>
        <authorList>
            <person name="Ma L."/>
            <person name="Liu K.W."/>
            <person name="Li Z."/>
            <person name="Hsiao Y.Y."/>
            <person name="Qi Y."/>
            <person name="Fu T."/>
            <person name="Tang G.D."/>
            <person name="Zhang D."/>
            <person name="Sun W.H."/>
            <person name="Liu D.K."/>
            <person name="Li Y."/>
            <person name="Chen G.Z."/>
            <person name="Liu X.D."/>
            <person name="Liao X.Y."/>
            <person name="Jiang Y.T."/>
            <person name="Yu X."/>
            <person name="Hao Y."/>
            <person name="Huang J."/>
            <person name="Zhao X.W."/>
            <person name="Ke S."/>
            <person name="Chen Y.Y."/>
            <person name="Wu W.L."/>
            <person name="Hsu J.L."/>
            <person name="Lin Y.F."/>
            <person name="Huang M.D."/>
            <person name="Li C.Y."/>
            <person name="Huang L."/>
            <person name="Wang Z.W."/>
            <person name="Zhao X."/>
            <person name="Zhong W.Y."/>
            <person name="Peng D.H."/>
            <person name="Ahmad S."/>
            <person name="Lan S."/>
            <person name="Zhang J.S."/>
            <person name="Tsai W.C."/>
            <person name="Van de Peer Y."/>
            <person name="Liu Z.J."/>
        </authorList>
    </citation>
    <scope>NUCLEOTIDE SEQUENCE</scope>
    <source>
        <strain evidence="2">SCP</strain>
    </source>
</reference>
<dbReference type="AlphaFoldDB" id="A0AAV9BV36"/>
<gene>
    <name evidence="2" type="ORF">QJS04_geneDACA022407</name>
</gene>